<sequence>MLEVIRALAGVHGASWEQLEAIRVQKAEAAASKIGCI</sequence>
<dbReference type="EMBL" id="JAGGLB010000024">
    <property type="protein sequence ID" value="MBP1994317.1"/>
    <property type="molecule type" value="Genomic_DNA"/>
</dbReference>
<organism evidence="1 2">
    <name type="scientific">Paenibacillus eucommiae</name>
    <dbReference type="NCBI Taxonomy" id="1355755"/>
    <lineage>
        <taxon>Bacteria</taxon>
        <taxon>Bacillati</taxon>
        <taxon>Bacillota</taxon>
        <taxon>Bacilli</taxon>
        <taxon>Bacillales</taxon>
        <taxon>Paenibacillaceae</taxon>
        <taxon>Paenibacillus</taxon>
    </lineage>
</organism>
<proteinExistence type="predicted"/>
<name>A0ABS4J3B0_9BACL</name>
<reference evidence="1 2" key="1">
    <citation type="submission" date="2021-03" db="EMBL/GenBank/DDBJ databases">
        <title>Genomic Encyclopedia of Type Strains, Phase IV (KMG-IV): sequencing the most valuable type-strain genomes for metagenomic binning, comparative biology and taxonomic classification.</title>
        <authorList>
            <person name="Goeker M."/>
        </authorList>
    </citation>
    <scope>NUCLEOTIDE SEQUENCE [LARGE SCALE GENOMIC DNA]</scope>
    <source>
        <strain evidence="1 2">DSM 26048</strain>
    </source>
</reference>
<protein>
    <submittedName>
        <fullName evidence="1">House-cleaning noncanonical NTP pyrophosphatase (MazG superfamily)</fullName>
    </submittedName>
</protein>
<comment type="caution">
    <text evidence="1">The sequence shown here is derived from an EMBL/GenBank/DDBJ whole genome shotgun (WGS) entry which is preliminary data.</text>
</comment>
<evidence type="ECO:0000313" key="2">
    <source>
        <dbReference type="Proteomes" id="UP001519287"/>
    </source>
</evidence>
<accession>A0ABS4J3B0</accession>
<dbReference type="Proteomes" id="UP001519287">
    <property type="component" value="Unassembled WGS sequence"/>
</dbReference>
<keyword evidence="2" id="KW-1185">Reference proteome</keyword>
<gene>
    <name evidence="1" type="ORF">J2Z66_005953</name>
</gene>
<evidence type="ECO:0000313" key="1">
    <source>
        <dbReference type="EMBL" id="MBP1994317.1"/>
    </source>
</evidence>